<accession>A0ABU6GF15</accession>
<evidence type="ECO:0000313" key="1">
    <source>
        <dbReference type="EMBL" id="MEC0232270.1"/>
    </source>
</evidence>
<dbReference type="EMBL" id="JARLKY010000117">
    <property type="protein sequence ID" value="MEC0232270.1"/>
    <property type="molecule type" value="Genomic_DNA"/>
</dbReference>
<evidence type="ECO:0000313" key="2">
    <source>
        <dbReference type="Proteomes" id="UP001338137"/>
    </source>
</evidence>
<proteinExistence type="predicted"/>
<comment type="caution">
    <text evidence="1">The sequence shown here is derived from an EMBL/GenBank/DDBJ whole genome shotgun (WGS) entry which is preliminary data.</text>
</comment>
<dbReference type="Proteomes" id="UP001338137">
    <property type="component" value="Unassembled WGS sequence"/>
</dbReference>
<keyword evidence="2" id="KW-1185">Reference proteome</keyword>
<dbReference type="RefSeq" id="WP_326076416.1">
    <property type="nucleotide sequence ID" value="NZ_JARLKY010000117.1"/>
</dbReference>
<sequence>MSYEIYLSYNNRAEEMQLPVNPESIDVTNKGNGKTYDIIGHGGSTHETRAGEVNIIKNPSLKEVTFSSLFPATVYPFVIVKKLYEPMHYIRTIERWMSTKHPIRFSFAGRYSEQLQKQGFADIHDLNFPASIEKFDWKEAAGSPGDIEYTIGLKEYVFYSARQLKVKKDDNGEPAIWVLPTVRPDERIRPDHYVLLENETLLDVAMKFFDQDSERSRDIQKLNGLTDRQARNLKKGDYLKIPPY</sequence>
<organism evidence="1 2">
    <name type="scientific">Paenibacillus alba</name>
    <dbReference type="NCBI Taxonomy" id="1197127"/>
    <lineage>
        <taxon>Bacteria</taxon>
        <taxon>Bacillati</taxon>
        <taxon>Bacillota</taxon>
        <taxon>Bacilli</taxon>
        <taxon>Bacillales</taxon>
        <taxon>Paenibacillaceae</taxon>
        <taxon>Paenibacillus</taxon>
    </lineage>
</organism>
<protein>
    <submittedName>
        <fullName evidence="1">Peptidoglycan-binding protein LysM</fullName>
    </submittedName>
</protein>
<reference evidence="1 2" key="1">
    <citation type="submission" date="2023-03" db="EMBL/GenBank/DDBJ databases">
        <title>Bacillus Genome Sequencing.</title>
        <authorList>
            <person name="Dunlap C."/>
        </authorList>
    </citation>
    <scope>NUCLEOTIDE SEQUENCE [LARGE SCALE GENOMIC DNA]</scope>
    <source>
        <strain evidence="1 2">BD-533</strain>
    </source>
</reference>
<gene>
    <name evidence="1" type="ORF">P4I72_34740</name>
</gene>
<name>A0ABU6GF15_9BACL</name>